<dbReference type="EMBL" id="FJOG01000016">
    <property type="protein sequence ID" value="CZR60586.1"/>
    <property type="molecule type" value="Genomic_DNA"/>
</dbReference>
<dbReference type="AlphaFoldDB" id="A0A1L7X6D7"/>
<accession>A0A1L7X6D7</accession>
<feature type="chain" id="PRO_5012453878" description="Plastocyanin-like domain-containing protein" evidence="2">
    <location>
        <begin position="21"/>
        <end position="340"/>
    </location>
</feature>
<evidence type="ECO:0000256" key="1">
    <source>
        <dbReference type="SAM" id="MobiDB-lite"/>
    </source>
</evidence>
<dbReference type="Proteomes" id="UP000184330">
    <property type="component" value="Unassembled WGS sequence"/>
</dbReference>
<sequence>MPPITTLFATLALATNLSLGQNLSCTAGLDGKGYTDFPFAHLTHKPSWQGINGPTIRADVGDLIQILFLDNLTNNYASMHSMGLSYSKENEGSLNPNTTKGGSPTPLPGDAVPRGGCVMWSYHSFVNMASDLNTGLSGPTIVYNPGMMNKTMATHREFVLLYENSNESMSFLASTNAKMYGNATSSTGMPVMLERNYAGNMSFWELQLTNMPTVLLSSTRAPQFYTFNGRVFSNLAPFEVCIDDKAIWYIYALREASYVFHMHSNRFDYHGANMASKSINDGSMMTIQMNATATGIWQVLCYPDGGELPGVAESWMSALCDGFVLDDRRAERGVMGGPRP</sequence>
<evidence type="ECO:0000313" key="4">
    <source>
        <dbReference type="Proteomes" id="UP000184330"/>
    </source>
</evidence>
<proteinExistence type="predicted"/>
<feature type="signal peptide" evidence="2">
    <location>
        <begin position="1"/>
        <end position="20"/>
    </location>
</feature>
<protein>
    <recommendedName>
        <fullName evidence="5">Plastocyanin-like domain-containing protein</fullName>
    </recommendedName>
</protein>
<feature type="region of interest" description="Disordered" evidence="1">
    <location>
        <begin position="87"/>
        <end position="106"/>
    </location>
</feature>
<dbReference type="InterPro" id="IPR008972">
    <property type="entry name" value="Cupredoxin"/>
</dbReference>
<organism evidence="3 4">
    <name type="scientific">Phialocephala subalpina</name>
    <dbReference type="NCBI Taxonomy" id="576137"/>
    <lineage>
        <taxon>Eukaryota</taxon>
        <taxon>Fungi</taxon>
        <taxon>Dikarya</taxon>
        <taxon>Ascomycota</taxon>
        <taxon>Pezizomycotina</taxon>
        <taxon>Leotiomycetes</taxon>
        <taxon>Helotiales</taxon>
        <taxon>Mollisiaceae</taxon>
        <taxon>Phialocephala</taxon>
        <taxon>Phialocephala fortinii species complex</taxon>
    </lineage>
</organism>
<keyword evidence="4" id="KW-1185">Reference proteome</keyword>
<keyword evidence="2" id="KW-0732">Signal</keyword>
<name>A0A1L7X6D7_9HELO</name>
<dbReference type="STRING" id="576137.A0A1L7X6D7"/>
<evidence type="ECO:0008006" key="5">
    <source>
        <dbReference type="Google" id="ProtNLM"/>
    </source>
</evidence>
<reference evidence="3 4" key="1">
    <citation type="submission" date="2016-03" db="EMBL/GenBank/DDBJ databases">
        <authorList>
            <person name="Ploux O."/>
        </authorList>
    </citation>
    <scope>NUCLEOTIDE SEQUENCE [LARGE SCALE GENOMIC DNA]</scope>
    <source>
        <strain evidence="3 4">UAMH 11012</strain>
    </source>
</reference>
<feature type="compositionally biased region" description="Polar residues" evidence="1">
    <location>
        <begin position="92"/>
        <end position="102"/>
    </location>
</feature>
<gene>
    <name evidence="3" type="ORF">PAC_10482</name>
</gene>
<dbReference type="Gene3D" id="2.60.40.420">
    <property type="entry name" value="Cupredoxins - blue copper proteins"/>
    <property type="match status" value="2"/>
</dbReference>
<evidence type="ECO:0000313" key="3">
    <source>
        <dbReference type="EMBL" id="CZR60586.1"/>
    </source>
</evidence>
<evidence type="ECO:0000256" key="2">
    <source>
        <dbReference type="SAM" id="SignalP"/>
    </source>
</evidence>
<dbReference type="SUPFAM" id="SSF49503">
    <property type="entry name" value="Cupredoxins"/>
    <property type="match status" value="2"/>
</dbReference>
<dbReference type="OrthoDB" id="3541152at2759"/>